<name>A0A069QLJ7_HOYLO</name>
<accession>A0A069QLJ7</accession>
<comment type="caution">
    <text evidence="1">The sequence shown here is derived from an EMBL/GenBank/DDBJ whole genome shotgun (WGS) entry which is preliminary data.</text>
</comment>
<organism evidence="1 2">
    <name type="scientific">Hoylesella loescheii DSM 19665 = JCM 12249 = ATCC 15930</name>
    <dbReference type="NCBI Taxonomy" id="1122985"/>
    <lineage>
        <taxon>Bacteria</taxon>
        <taxon>Pseudomonadati</taxon>
        <taxon>Bacteroidota</taxon>
        <taxon>Bacteroidia</taxon>
        <taxon>Bacteroidales</taxon>
        <taxon>Prevotellaceae</taxon>
        <taxon>Hoylesella</taxon>
    </lineage>
</organism>
<protein>
    <submittedName>
        <fullName evidence="1">Uncharacterized protein</fullName>
    </submittedName>
</protein>
<evidence type="ECO:0000313" key="1">
    <source>
        <dbReference type="EMBL" id="KDR52919.1"/>
    </source>
</evidence>
<dbReference type="eggNOG" id="COG0845">
    <property type="taxonomic scope" value="Bacteria"/>
</dbReference>
<proteinExistence type="predicted"/>
<dbReference type="PATRIC" id="fig|1122985.7.peg.1045"/>
<evidence type="ECO:0000313" key="2">
    <source>
        <dbReference type="Proteomes" id="UP000027442"/>
    </source>
</evidence>
<keyword evidence="2" id="KW-1185">Reference proteome</keyword>
<dbReference type="Proteomes" id="UP000027442">
    <property type="component" value="Unassembled WGS sequence"/>
</dbReference>
<dbReference type="EMBL" id="JNGW01000037">
    <property type="protein sequence ID" value="KDR52919.1"/>
    <property type="molecule type" value="Genomic_DNA"/>
</dbReference>
<dbReference type="HOGENOM" id="CLU_238865_0_0_10"/>
<dbReference type="eggNOG" id="COG1579">
    <property type="taxonomic scope" value="Bacteria"/>
</dbReference>
<sequence length="1769" mass="203308">MYSNQNIRKKHAANKIGNMAVSTSLVMFPLRIETRFMKRYVDDASEPDLAIRAFMAFETFLEEAETYYETPEKLVEPARLLLDAVERLDAIYTEDKARLRDLLQLLGNKIIGNIENEQTEEAWKLKLADLWTRIMNTLPRLVCIGELSAHKATKFLNTFEHVVRRLRNMVKNPNYMGHKRSYKVNKHSYTIQFTNARKNLRECNNFFKTIYYKDKDFSKYLDTITHFTGEQQKKFVRLLKGLRMDFTPLRTMYKVDEGRGKAQKDLFFISKGYYRTLEELEKHLTRVRNERLDLNIKSSRMVRHYQRYTLLAERLLHFRIINLGNPEAVADQTTLNRWRDIAYNTVFNFHAEYDWLYEMVKAYNTRVEEDPDAQLQVELFRRRLQSSMKKKICYKKFQKCLCVRIYPDEIAVTQMTAKLTQSEFDDAKQFWKEWKKVKGNDVLCRALWKGLCDKYPPYRAAWIVRQTYSAATIKQCGKPIDDEEANKFTVPYTRLLPDRFVLQATLKKSSGSERDIYCYGHLIPHELQVGLDLNQLVNFAAGEEGDNSLVKSNAKLKGAMRWLTDYDEAERMGMAITLSLEPFAHMRHNQRGNGKQNHIERKFEFNSLYVMGIKHIDDNYCVNSEKSQELVRNLFNAHLYSEEGFELLNMGTPTNIMGDGDERRQTGNTYDTSTESLVKAYYDQTLNLLKDKTLPLPYGDARMLSNLFKMPVRNSFGPKNINNPFINTTNRNNREVNKAQLVNKAFLGLMANKGNAIAKLIRGNDVLRKYFMYSVLSSGAYPAVRIGSQPYGILPVCDFREMTYWRGSALHVLHEILLYLTKFWNNIVVKDVLHEDNMSVGNSQTNFLRVINSTPYSSTFYSRTVANQNMLFSPYFFRGKQRNEQPFVNLFNVVEKATGANGLYKEMQRQFLQEYENVPFTDDRALCRLKDNPFKDIVYTVKKFVKNRKNGMTLSNEEVELLITEAFDLFNYRLDAWMQGLLHYRLTKRMRRSRKHHIAIGAFGWVFNLRESETKNKLDEYMLAPSVNQALTAAVLRSSFKRSHVDTGGEKGYNYDLSINLSSERVRQALRIIKGVQNGLSLGAILGNDFERMLHEDYKQDGGYEMDFFIFYLRQLYPLDADIESQGKIDKPSDVRVLNGVALLNDLRKRLVEKDNKRSTLTALYLSDKGKVDEWFESLGGSSWAQLFDSRKRERLFVLLQELEDAYDALADVVNSECVYKLCEGNRVAVEALMNCVQSESNIPLPDVVNIPLNSAHVEQRMLVALDVNAKAPKHSSSPLQMAEPALDQWMGEMMGYNQMRFSFTLLDKTHDVKAAELGLSPSDIVYLSGDKDRFNRFLAVKCWMQQQAVSQEVIDAPTVVQGEELPFEEAELAVDNLREMLSSTRMLRMNDLIVNGAETPDEAYDISELGSRCGVLKSELKRLADYMAAWLKANGGKDNAASLSKEAVTLGIEHLLGAFRLGLFNALDAVTDDLMKFAATADAQATAPQAQQQAAFVQALTSQLEQLNTRLNAGEQLLDGGNKVDVESLTQSAKKMLVNNFVMAPHFNADTKLRPGSTYTDTEMPLVNLESLEQQKQGGCFSNVSQLDMESWLMDVGRVRQPMQLLHQLRMFAKCNALETNVSLTPMQLPIQEKEPQWVGLQVEDEKHVHDANSFVVMNASRLVNKQDNAFQPMAGVVLDFWVERIPYKTQTAALTFGYDQPDAEPPQAILVGVSTRGGKHRWSEKHVLGTLKAAMRMAKSRAVSPEDVYKNRWTSCIFPLLNYPTQK</sequence>
<reference evidence="1 2" key="1">
    <citation type="submission" date="2013-08" db="EMBL/GenBank/DDBJ databases">
        <authorList>
            <person name="Weinstock G."/>
            <person name="Sodergren E."/>
            <person name="Wylie T."/>
            <person name="Fulton L."/>
            <person name="Fulton R."/>
            <person name="Fronick C."/>
            <person name="O'Laughlin M."/>
            <person name="Godfrey J."/>
            <person name="Miner T."/>
            <person name="Herter B."/>
            <person name="Appelbaum E."/>
            <person name="Cordes M."/>
            <person name="Lek S."/>
            <person name="Wollam A."/>
            <person name="Pepin K.H."/>
            <person name="Palsikar V.B."/>
            <person name="Mitreva M."/>
            <person name="Wilson R.K."/>
        </authorList>
    </citation>
    <scope>NUCLEOTIDE SEQUENCE [LARGE SCALE GENOMIC DNA]</scope>
    <source>
        <strain evidence="1 2">ATCC 15930</strain>
    </source>
</reference>
<gene>
    <name evidence="1" type="ORF">HMPREF1991_01009</name>
</gene>
<dbReference type="RefSeq" id="WP_018966819.1">
    <property type="nucleotide sequence ID" value="NZ_KB899212.1"/>
</dbReference>